<accession>A0ABV7FYS0</accession>
<evidence type="ECO:0000259" key="1">
    <source>
        <dbReference type="Pfam" id="PF13643"/>
    </source>
</evidence>
<keyword evidence="3" id="KW-1185">Reference proteome</keyword>
<dbReference type="Proteomes" id="UP001595593">
    <property type="component" value="Unassembled WGS sequence"/>
</dbReference>
<evidence type="ECO:0000313" key="3">
    <source>
        <dbReference type="Proteomes" id="UP001595593"/>
    </source>
</evidence>
<gene>
    <name evidence="2" type="ORF">ACFOD4_04565</name>
</gene>
<organism evidence="2 3">
    <name type="scientific">Teichococcus globiformis</name>
    <dbReference type="NCBI Taxonomy" id="2307229"/>
    <lineage>
        <taxon>Bacteria</taxon>
        <taxon>Pseudomonadati</taxon>
        <taxon>Pseudomonadota</taxon>
        <taxon>Alphaproteobacteria</taxon>
        <taxon>Acetobacterales</taxon>
        <taxon>Roseomonadaceae</taxon>
        <taxon>Roseomonas</taxon>
    </lineage>
</organism>
<evidence type="ECO:0000313" key="2">
    <source>
        <dbReference type="EMBL" id="MFC3124325.1"/>
    </source>
</evidence>
<dbReference type="RefSeq" id="WP_379594751.1">
    <property type="nucleotide sequence ID" value="NZ_JBHRTN010000005.1"/>
</dbReference>
<dbReference type="EMBL" id="JBHRTN010000005">
    <property type="protein sequence ID" value="MFC3124325.1"/>
    <property type="molecule type" value="Genomic_DNA"/>
</dbReference>
<comment type="caution">
    <text evidence="2">The sequence shown here is derived from an EMBL/GenBank/DDBJ whole genome shotgun (WGS) entry which is preliminary data.</text>
</comment>
<protein>
    <submittedName>
        <fullName evidence="2">DUF4145 domain-containing protein</fullName>
    </submittedName>
</protein>
<dbReference type="Pfam" id="PF13643">
    <property type="entry name" value="DUF4145"/>
    <property type="match status" value="1"/>
</dbReference>
<reference evidence="3" key="1">
    <citation type="journal article" date="2019" name="Int. J. Syst. Evol. Microbiol.">
        <title>The Global Catalogue of Microorganisms (GCM) 10K type strain sequencing project: providing services to taxonomists for standard genome sequencing and annotation.</title>
        <authorList>
            <consortium name="The Broad Institute Genomics Platform"/>
            <consortium name="The Broad Institute Genome Sequencing Center for Infectious Disease"/>
            <person name="Wu L."/>
            <person name="Ma J."/>
        </authorList>
    </citation>
    <scope>NUCLEOTIDE SEQUENCE [LARGE SCALE GENOMIC DNA]</scope>
    <source>
        <strain evidence="3">KCTC 52094</strain>
    </source>
</reference>
<feature type="domain" description="DUF4145" evidence="1">
    <location>
        <begin position="121"/>
        <end position="206"/>
    </location>
</feature>
<name>A0ABV7FYS0_9PROT</name>
<dbReference type="InterPro" id="IPR025285">
    <property type="entry name" value="DUF4145"/>
</dbReference>
<sequence length="243" mass="27915">MTDEHQHPTRMAYCSYCGGPRWSYILGQSSQRAEEDDSEVWFQEDRFIMQCRGCLTQSFLLKESNSELFDTEHFDGEEHEHLIKRETSFPAVAKRRKPEWFCAFAFELQMDDLENALLELYSAYEADLRILTGIAMRMCFDIAAQTLGVDADVRFVEKIAALEKDGHITPADRERIDTLVNAGNASTHRGFKPNSDDLRNLMNVLEAFIYDSIIAPHRKKKMDAEMKKMAPHVAKKPGDGVRK</sequence>
<proteinExistence type="predicted"/>